<dbReference type="InterPro" id="IPR050364">
    <property type="entry name" value="Cytochrome_P450_fung"/>
</dbReference>
<dbReference type="Proteomes" id="UP000754883">
    <property type="component" value="Unassembled WGS sequence"/>
</dbReference>
<keyword evidence="5" id="KW-0503">Monooxygenase</keyword>
<evidence type="ECO:0000256" key="5">
    <source>
        <dbReference type="ARBA" id="ARBA00023033"/>
    </source>
</evidence>
<accession>A0A9N9UX75</accession>
<evidence type="ECO:0000256" key="3">
    <source>
        <dbReference type="ARBA" id="ARBA00023002"/>
    </source>
</evidence>
<organism evidence="7 8">
    <name type="scientific">Clonostachys byssicola</name>
    <dbReference type="NCBI Taxonomy" id="160290"/>
    <lineage>
        <taxon>Eukaryota</taxon>
        <taxon>Fungi</taxon>
        <taxon>Dikarya</taxon>
        <taxon>Ascomycota</taxon>
        <taxon>Pezizomycotina</taxon>
        <taxon>Sordariomycetes</taxon>
        <taxon>Hypocreomycetidae</taxon>
        <taxon>Hypocreales</taxon>
        <taxon>Bionectriaceae</taxon>
        <taxon>Clonostachys</taxon>
    </lineage>
</organism>
<evidence type="ECO:0000256" key="2">
    <source>
        <dbReference type="ARBA" id="ARBA00022723"/>
    </source>
</evidence>
<feature type="binding site" description="axial binding residue" evidence="6">
    <location>
        <position position="280"/>
    </location>
    <ligand>
        <name>heme</name>
        <dbReference type="ChEBI" id="CHEBI:30413"/>
    </ligand>
    <ligandPart>
        <name>Fe</name>
        <dbReference type="ChEBI" id="CHEBI:18248"/>
    </ligandPart>
</feature>
<evidence type="ECO:0000313" key="7">
    <source>
        <dbReference type="EMBL" id="CAH0003353.1"/>
    </source>
</evidence>
<dbReference type="GO" id="GO:0004497">
    <property type="term" value="F:monooxygenase activity"/>
    <property type="evidence" value="ECO:0007669"/>
    <property type="project" value="UniProtKB-KW"/>
</dbReference>
<dbReference type="SUPFAM" id="SSF48264">
    <property type="entry name" value="Cytochrome P450"/>
    <property type="match status" value="1"/>
</dbReference>
<sequence>MSGEEADPLYKANNETWRKIRKLAHSLLNITVARKYVPYQDLESKALLMGLLEDPGDFFNHIRRYSTSLTLQMAFGSRTPTRNDQNLLEMFQIFEKFSEISLSPPCACIDLLRLQDKEDFSDDLTCYTSGSFLQAGSETTANVLMGFTQAMVVFPEVARQAQAEIDQVCGNRLPDLNDVPDLPYIRSCIKESLRWMPVAPLAVPHAVTRDDYYQGYLIPQGAEVVLNVWAISQDPRRHLDPRVFNPGRWAGNNENSMDSAASADIAKRDHFIFGAGRRICQGMHIADRSLFLAISRTLWAFDFKRVVDPEAKQELVPDTDDLVDGMFIRPNSFKADIVPRNEARASQVREEWAKATELLDENMQWKIVPEGLIWKDYEAVENSG</sequence>
<keyword evidence="3" id="KW-0560">Oxidoreductase</keyword>
<proteinExistence type="inferred from homology"/>
<dbReference type="EMBL" id="CABFNO020001564">
    <property type="protein sequence ID" value="CAH0003353.1"/>
    <property type="molecule type" value="Genomic_DNA"/>
</dbReference>
<comment type="cofactor">
    <cofactor evidence="6">
        <name>heme</name>
        <dbReference type="ChEBI" id="CHEBI:30413"/>
    </cofactor>
</comment>
<dbReference type="CDD" id="cd11065">
    <property type="entry name" value="CYP64-like"/>
    <property type="match status" value="1"/>
</dbReference>
<reference evidence="7" key="1">
    <citation type="submission" date="2021-10" db="EMBL/GenBank/DDBJ databases">
        <authorList>
            <person name="Piombo E."/>
        </authorList>
    </citation>
    <scope>NUCLEOTIDE SEQUENCE</scope>
</reference>
<dbReference type="Pfam" id="PF00067">
    <property type="entry name" value="p450"/>
    <property type="match status" value="1"/>
</dbReference>
<dbReference type="GO" id="GO:0020037">
    <property type="term" value="F:heme binding"/>
    <property type="evidence" value="ECO:0007669"/>
    <property type="project" value="InterPro"/>
</dbReference>
<keyword evidence="2 6" id="KW-0479">Metal-binding</keyword>
<protein>
    <recommendedName>
        <fullName evidence="9">Cytochrome P450</fullName>
    </recommendedName>
</protein>
<feature type="non-terminal residue" evidence="7">
    <location>
        <position position="1"/>
    </location>
</feature>
<dbReference type="InterPro" id="IPR036396">
    <property type="entry name" value="Cyt_P450_sf"/>
</dbReference>
<dbReference type="OrthoDB" id="1055148at2759"/>
<evidence type="ECO:0000313" key="8">
    <source>
        <dbReference type="Proteomes" id="UP000754883"/>
    </source>
</evidence>
<name>A0A9N9UX75_9HYPO</name>
<keyword evidence="6" id="KW-0349">Heme</keyword>
<dbReference type="GO" id="GO:0005506">
    <property type="term" value="F:iron ion binding"/>
    <property type="evidence" value="ECO:0007669"/>
    <property type="project" value="InterPro"/>
</dbReference>
<dbReference type="InterPro" id="IPR002401">
    <property type="entry name" value="Cyt_P450_E_grp-I"/>
</dbReference>
<evidence type="ECO:0000256" key="1">
    <source>
        <dbReference type="ARBA" id="ARBA00010617"/>
    </source>
</evidence>
<dbReference type="PRINTS" id="PR00463">
    <property type="entry name" value="EP450I"/>
</dbReference>
<dbReference type="Gene3D" id="1.10.630.10">
    <property type="entry name" value="Cytochrome P450"/>
    <property type="match status" value="2"/>
</dbReference>
<evidence type="ECO:0000256" key="4">
    <source>
        <dbReference type="ARBA" id="ARBA00023004"/>
    </source>
</evidence>
<evidence type="ECO:0000256" key="6">
    <source>
        <dbReference type="PIRSR" id="PIRSR602401-1"/>
    </source>
</evidence>
<keyword evidence="4 6" id="KW-0408">Iron</keyword>
<gene>
    <name evidence="7" type="ORF">CBYS24578_00014533</name>
</gene>
<comment type="caution">
    <text evidence="7">The sequence shown here is derived from an EMBL/GenBank/DDBJ whole genome shotgun (WGS) entry which is preliminary data.</text>
</comment>
<dbReference type="InterPro" id="IPR001128">
    <property type="entry name" value="Cyt_P450"/>
</dbReference>
<dbReference type="PANTHER" id="PTHR46300:SF2">
    <property type="entry name" value="CYTOCHROME P450 MONOOXYGENASE ALNH-RELATED"/>
    <property type="match status" value="1"/>
</dbReference>
<dbReference type="AlphaFoldDB" id="A0A9N9UX75"/>
<evidence type="ECO:0008006" key="9">
    <source>
        <dbReference type="Google" id="ProtNLM"/>
    </source>
</evidence>
<keyword evidence="8" id="KW-1185">Reference proteome</keyword>
<dbReference type="PRINTS" id="PR00385">
    <property type="entry name" value="P450"/>
</dbReference>
<dbReference type="GO" id="GO:0016705">
    <property type="term" value="F:oxidoreductase activity, acting on paired donors, with incorporation or reduction of molecular oxygen"/>
    <property type="evidence" value="ECO:0007669"/>
    <property type="project" value="InterPro"/>
</dbReference>
<comment type="similarity">
    <text evidence="1">Belongs to the cytochrome P450 family.</text>
</comment>
<dbReference type="PANTHER" id="PTHR46300">
    <property type="entry name" value="P450, PUTATIVE (EUROFUNG)-RELATED-RELATED"/>
    <property type="match status" value="1"/>
</dbReference>